<protein>
    <submittedName>
        <fullName evidence="16">PQQ-dependent dehydrogenase, methanol/ethanol family</fullName>
    </submittedName>
</protein>
<keyword evidence="2 11" id="KW-0349">Heme</keyword>
<dbReference type="InterPro" id="IPR018391">
    <property type="entry name" value="PQQ_b-propeller_rpt"/>
</dbReference>
<feature type="binding site" description="axial binding residue" evidence="12">
    <location>
        <position position="639"/>
    </location>
    <ligand>
        <name>heme c</name>
        <dbReference type="ChEBI" id="CHEBI:61717"/>
    </ligand>
    <ligandPart>
        <name>Fe</name>
        <dbReference type="ChEBI" id="CHEBI:18248"/>
    </ligandPart>
</feature>
<dbReference type="NCBIfam" id="TIGR03075">
    <property type="entry name" value="PQQ_enz_alc_DH"/>
    <property type="match status" value="1"/>
</dbReference>
<dbReference type="InterPro" id="IPR011047">
    <property type="entry name" value="Quinoprotein_ADH-like_sf"/>
</dbReference>
<feature type="binding site" evidence="12">
    <location>
        <position position="282"/>
    </location>
    <ligand>
        <name>Ca(2+)</name>
        <dbReference type="ChEBI" id="CHEBI:29108"/>
    </ligand>
</feature>
<proteinExistence type="inferred from homology"/>
<dbReference type="Proteomes" id="UP000249065">
    <property type="component" value="Unassembled WGS sequence"/>
</dbReference>
<evidence type="ECO:0000256" key="13">
    <source>
        <dbReference type="PIRSR" id="PIRSR617512-4"/>
    </source>
</evidence>
<dbReference type="PROSITE" id="PS51007">
    <property type="entry name" value="CYTC"/>
    <property type="match status" value="1"/>
</dbReference>
<evidence type="ECO:0000256" key="14">
    <source>
        <dbReference type="SAM" id="SignalP"/>
    </source>
</evidence>
<dbReference type="OrthoDB" id="9794322at2"/>
<evidence type="ECO:0000259" key="15">
    <source>
        <dbReference type="PROSITE" id="PS51007"/>
    </source>
</evidence>
<evidence type="ECO:0000256" key="2">
    <source>
        <dbReference type="ARBA" id="ARBA00022617"/>
    </source>
</evidence>
<gene>
    <name evidence="16" type="ORF">DOO78_15400</name>
</gene>
<keyword evidence="7" id="KW-0560">Oxidoreductase</keyword>
<dbReference type="SUPFAM" id="SSF46626">
    <property type="entry name" value="Cytochrome c"/>
    <property type="match status" value="1"/>
</dbReference>
<dbReference type="PANTHER" id="PTHR32303">
    <property type="entry name" value="QUINOPROTEIN ALCOHOL DEHYDROGENASE (CYTOCHROME C)"/>
    <property type="match status" value="1"/>
</dbReference>
<keyword evidence="6 11" id="KW-0634">PQQ</keyword>
<feature type="active site" description="Proton acceptor" evidence="10">
    <location>
        <position position="329"/>
    </location>
</feature>
<keyword evidence="9 13" id="KW-1015">Disulfide bond</keyword>
<dbReference type="CDD" id="cd10279">
    <property type="entry name" value="PQQ_ADH_II"/>
    <property type="match status" value="1"/>
</dbReference>
<comment type="caution">
    <text evidence="16">The sequence shown here is derived from an EMBL/GenBank/DDBJ whole genome shotgun (WGS) entry which is preliminary data.</text>
</comment>
<reference evidence="17" key="1">
    <citation type="submission" date="2018-06" db="EMBL/GenBank/DDBJ databases">
        <authorList>
            <person name="Khan S.A."/>
        </authorList>
    </citation>
    <scope>NUCLEOTIDE SEQUENCE [LARGE SCALE GENOMIC DNA]</scope>
    <source>
        <strain evidence="17">DB-1506</strain>
    </source>
</reference>
<dbReference type="Gene3D" id="2.140.10.10">
    <property type="entry name" value="Quinoprotein alcohol dehydrogenase-like superfamily"/>
    <property type="match status" value="1"/>
</dbReference>
<evidence type="ECO:0000256" key="10">
    <source>
        <dbReference type="PIRSR" id="PIRSR617512-1"/>
    </source>
</evidence>
<sequence length="716" mass="77647">MSRASFSAALLCLGLTAIPAAAQQNAPAARLDDARLRNAAAEPANWPTIGGTYDEQRYSPLEQINADTIKDLKLAWYGDFDTSRGQEATPLVIDGVLYTSTAWSKVYAYDAKTGKRLWVFDPEVPGAKGQDACCDVVNRGLAAFNGKIYVGALDGRLIAIDMKTGRQVWSTQTTDTSRPYTITGAPRIVKGKVLIGNGGAELGVRGYVGAYDAETGKQAWRFYFTPNPENKPDGAASDSILMSQAYQSWGDGVWKQTGGGGTAWDAIVYDVEQNQVLVGTGNGSPWVFETRNGKGGNGDNLFLSSIVALDPDTGAYKWHYQETPGEEWDFTSVQPIILANMTIAGTPRKVLLHAPKNGFFYVIDRSNGRLLSAKNFTKVNWAAGIDIESGRPIEYPEARYSNHGREFMAQPAAFGSHNWHPMSFSPKTQLVYIPVQENPLGYKKDPNFVYRPQPGVWNMANGSTALTNTGPRNEPERIQLSQWNKGALVAWNPATQSQAWRVQHPSMGAGGVLSTAGNLVFQGTPDGVFHAYRADNGLHLWQFEGHNGIIAGAMTYQVEGEQYVAVLAGFGGSNGLNVPYIDGAKAGQGRILVFKLNGTAALPPYRPEHRPPTLVPAATWTEAAVREGEAQYGNCVLCHGFSAISLGVVPDLRRSPAIADPQAFRAVVLGGILEPRGMPNMTGRMTEEQVEQVRAFVASRARQLAEDEAVRAKVTR</sequence>
<feature type="binding site" evidence="11">
    <location>
        <position position="87"/>
    </location>
    <ligand>
        <name>pyrroloquinoline quinone</name>
        <dbReference type="ChEBI" id="CHEBI:58442"/>
    </ligand>
</feature>
<feature type="domain" description="Cytochrome c" evidence="15">
    <location>
        <begin position="623"/>
        <end position="701"/>
    </location>
</feature>
<accession>A0A327M7A0</accession>
<dbReference type="SMART" id="SM00564">
    <property type="entry name" value="PQQ"/>
    <property type="match status" value="6"/>
</dbReference>
<dbReference type="GO" id="GO:0020037">
    <property type="term" value="F:heme binding"/>
    <property type="evidence" value="ECO:0007669"/>
    <property type="project" value="InterPro"/>
</dbReference>
<feature type="chain" id="PRO_5016307927" evidence="14">
    <location>
        <begin position="23"/>
        <end position="716"/>
    </location>
</feature>
<feature type="binding site" evidence="11">
    <location>
        <begin position="418"/>
        <end position="419"/>
    </location>
    <ligand>
        <name>pyrroloquinoline quinone</name>
        <dbReference type="ChEBI" id="CHEBI:58442"/>
    </ligand>
</feature>
<evidence type="ECO:0000256" key="11">
    <source>
        <dbReference type="PIRSR" id="PIRSR617512-2"/>
    </source>
</evidence>
<comment type="cofactor">
    <cofactor evidence="11">
        <name>pyrroloquinoline quinone</name>
        <dbReference type="ChEBI" id="CHEBI:58442"/>
    </cofactor>
    <text evidence="11">Binds 1 PQQ group per subunit.</text>
</comment>
<feature type="binding site" evidence="11">
    <location>
        <position position="183"/>
    </location>
    <ligand>
        <name>pyrroloquinoline quinone</name>
        <dbReference type="ChEBI" id="CHEBI:58442"/>
    </ligand>
</feature>
<dbReference type="GO" id="GO:0016614">
    <property type="term" value="F:oxidoreductase activity, acting on CH-OH group of donors"/>
    <property type="evidence" value="ECO:0007669"/>
    <property type="project" value="InterPro"/>
</dbReference>
<evidence type="ECO:0000256" key="5">
    <source>
        <dbReference type="ARBA" id="ARBA00022837"/>
    </source>
</evidence>
<feature type="binding site" evidence="12">
    <location>
        <position position="201"/>
    </location>
    <ligand>
        <name>Ca(2+)</name>
        <dbReference type="ChEBI" id="CHEBI:29108"/>
    </ligand>
</feature>
<feature type="binding site" description="covalent" evidence="11">
    <location>
        <position position="635"/>
    </location>
    <ligand>
        <name>heme c</name>
        <dbReference type="ChEBI" id="CHEBI:61717"/>
    </ligand>
</feature>
<feature type="binding site" description="covalent" evidence="11">
    <location>
        <position position="638"/>
    </location>
    <ligand>
        <name>heme c</name>
        <dbReference type="ChEBI" id="CHEBI:61717"/>
    </ligand>
</feature>
<evidence type="ECO:0000256" key="4">
    <source>
        <dbReference type="ARBA" id="ARBA00022729"/>
    </source>
</evidence>
<evidence type="ECO:0000313" key="17">
    <source>
        <dbReference type="Proteomes" id="UP000249065"/>
    </source>
</evidence>
<keyword evidence="8 12" id="KW-0408">Iron</keyword>
<dbReference type="Gene3D" id="1.10.760.10">
    <property type="entry name" value="Cytochrome c-like domain"/>
    <property type="match status" value="1"/>
</dbReference>
<organism evidence="16 17">
    <name type="scientific">Roseicella frigidaeris</name>
    <dbReference type="NCBI Taxonomy" id="2230885"/>
    <lineage>
        <taxon>Bacteria</taxon>
        <taxon>Pseudomonadati</taxon>
        <taxon>Pseudomonadota</taxon>
        <taxon>Alphaproteobacteria</taxon>
        <taxon>Acetobacterales</taxon>
        <taxon>Roseomonadaceae</taxon>
        <taxon>Roseicella</taxon>
    </lineage>
</organism>
<evidence type="ECO:0000256" key="8">
    <source>
        <dbReference type="ARBA" id="ARBA00023004"/>
    </source>
</evidence>
<dbReference type="GO" id="GO:0016020">
    <property type="term" value="C:membrane"/>
    <property type="evidence" value="ECO:0007669"/>
    <property type="project" value="InterPro"/>
</dbReference>
<dbReference type="SUPFAM" id="SSF50998">
    <property type="entry name" value="Quinoprotein alcohol dehydrogenase-like"/>
    <property type="match status" value="1"/>
</dbReference>
<dbReference type="InterPro" id="IPR036909">
    <property type="entry name" value="Cyt_c-like_dom_sf"/>
</dbReference>
<feature type="signal peptide" evidence="14">
    <location>
        <begin position="1"/>
        <end position="22"/>
    </location>
</feature>
<keyword evidence="4 14" id="KW-0732">Signal</keyword>
<feature type="binding site" evidence="11">
    <location>
        <begin position="199"/>
        <end position="200"/>
    </location>
    <ligand>
        <name>pyrroloquinoline quinone</name>
        <dbReference type="ChEBI" id="CHEBI:58442"/>
    </ligand>
</feature>
<feature type="binding site" description="axial binding residue" evidence="12">
    <location>
        <position position="678"/>
    </location>
    <ligand>
        <name>heme c</name>
        <dbReference type="ChEBI" id="CHEBI:61717"/>
    </ligand>
    <ligandPart>
        <name>Fe</name>
        <dbReference type="ChEBI" id="CHEBI:18248"/>
    </ligandPart>
</feature>
<evidence type="ECO:0000256" key="3">
    <source>
        <dbReference type="ARBA" id="ARBA00022723"/>
    </source>
</evidence>
<feature type="disulfide bond" evidence="13">
    <location>
        <begin position="133"/>
        <end position="134"/>
    </location>
</feature>
<evidence type="ECO:0000256" key="6">
    <source>
        <dbReference type="ARBA" id="ARBA00022891"/>
    </source>
</evidence>
<keyword evidence="17" id="KW-1185">Reference proteome</keyword>
<dbReference type="GO" id="GO:0009055">
    <property type="term" value="F:electron transfer activity"/>
    <property type="evidence" value="ECO:0007669"/>
    <property type="project" value="InterPro"/>
</dbReference>
<name>A0A327M7A0_9PROT</name>
<dbReference type="EMBL" id="QLIX01000011">
    <property type="protein sequence ID" value="RAI58184.1"/>
    <property type="molecule type" value="Genomic_DNA"/>
</dbReference>
<comment type="cofactor">
    <cofactor evidence="12">
        <name>Ca(2+)</name>
        <dbReference type="ChEBI" id="CHEBI:29108"/>
    </cofactor>
    <text evidence="12">Binds 1 Ca(2+) ion per subunit.</text>
</comment>
<dbReference type="AlphaFoldDB" id="A0A327M7A0"/>
<evidence type="ECO:0000313" key="16">
    <source>
        <dbReference type="EMBL" id="RAI58184.1"/>
    </source>
</evidence>
<evidence type="ECO:0000256" key="12">
    <source>
        <dbReference type="PIRSR" id="PIRSR617512-3"/>
    </source>
</evidence>
<dbReference type="Pfam" id="PF13442">
    <property type="entry name" value="Cytochrome_CBB3"/>
    <property type="match status" value="1"/>
</dbReference>
<feature type="binding site" evidence="11">
    <location>
        <position position="262"/>
    </location>
    <ligand>
        <name>pyrroloquinoline quinone</name>
        <dbReference type="ChEBI" id="CHEBI:58442"/>
    </ligand>
</feature>
<evidence type="ECO:0000256" key="7">
    <source>
        <dbReference type="ARBA" id="ARBA00023002"/>
    </source>
</evidence>
<dbReference type="InterPro" id="IPR002372">
    <property type="entry name" value="PQQ_rpt_dom"/>
</dbReference>
<dbReference type="InterPro" id="IPR017512">
    <property type="entry name" value="PQQ_MeOH/EtOH_DH"/>
</dbReference>
<evidence type="ECO:0000256" key="9">
    <source>
        <dbReference type="ARBA" id="ARBA00023157"/>
    </source>
</evidence>
<dbReference type="Pfam" id="PF01011">
    <property type="entry name" value="PQQ"/>
    <property type="match status" value="2"/>
</dbReference>
<feature type="binding site" evidence="11">
    <location>
        <position position="356"/>
    </location>
    <ligand>
        <name>pyrroloquinoline quinone</name>
        <dbReference type="ChEBI" id="CHEBI:58442"/>
    </ligand>
</feature>
<comment type="cofactor">
    <cofactor evidence="11">
        <name>heme c</name>
        <dbReference type="ChEBI" id="CHEBI:61717"/>
    </cofactor>
    <text evidence="11">Binds 1 heme c group per subunit.</text>
</comment>
<dbReference type="InterPro" id="IPR009056">
    <property type="entry name" value="Cyt_c-like_dom"/>
</dbReference>
<evidence type="ECO:0000256" key="1">
    <source>
        <dbReference type="ARBA" id="ARBA00008156"/>
    </source>
</evidence>
<keyword evidence="5 12" id="KW-0106">Calcium</keyword>
<feature type="binding site" evidence="12">
    <location>
        <position position="329"/>
    </location>
    <ligand>
        <name>Ca(2+)</name>
        <dbReference type="ChEBI" id="CHEBI:29108"/>
    </ligand>
</feature>
<comment type="similarity">
    <text evidence="1">Belongs to the bacterial PQQ dehydrogenase family.</text>
</comment>
<feature type="binding site" evidence="11">
    <location>
        <position position="139"/>
    </location>
    <ligand>
        <name>pyrroloquinoline quinone</name>
        <dbReference type="ChEBI" id="CHEBI:58442"/>
    </ligand>
</feature>
<keyword evidence="3 12" id="KW-0479">Metal-binding</keyword>
<dbReference type="GO" id="GO:0005509">
    <property type="term" value="F:calcium ion binding"/>
    <property type="evidence" value="ECO:0007669"/>
    <property type="project" value="InterPro"/>
</dbReference>